<sequence>MVFKLRQENERVYMEITLKMNDISATEIYEGDDSSCRLEERAVTLMLQAAQTIGIMPQTQFSVSVTGGTEVRNGVLVTIHAERKMTGFTDCVYSTPFTAAQATKDILEQLQNNEVKAA</sequence>
<organism evidence="1 2">
    <name type="scientific">Candidatus Ryanbacteria bacterium CG10_big_fil_rev_8_21_14_0_10_43_42</name>
    <dbReference type="NCBI Taxonomy" id="1974864"/>
    <lineage>
        <taxon>Bacteria</taxon>
        <taxon>Candidatus Ryaniibacteriota</taxon>
    </lineage>
</organism>
<reference evidence="2" key="1">
    <citation type="submission" date="2017-09" db="EMBL/GenBank/DDBJ databases">
        <title>Depth-based differentiation of microbial function through sediment-hosted aquifers and enrichment of novel symbionts in the deep terrestrial subsurface.</title>
        <authorList>
            <person name="Probst A.J."/>
            <person name="Ladd B."/>
            <person name="Jarett J.K."/>
            <person name="Geller-Mcgrath D.E."/>
            <person name="Sieber C.M.K."/>
            <person name="Emerson J.B."/>
            <person name="Anantharaman K."/>
            <person name="Thomas B.C."/>
            <person name="Malmstrom R."/>
            <person name="Stieglmeier M."/>
            <person name="Klingl A."/>
            <person name="Woyke T."/>
            <person name="Ryan C.M."/>
            <person name="Banfield J.F."/>
        </authorList>
    </citation>
    <scope>NUCLEOTIDE SEQUENCE [LARGE SCALE GENOMIC DNA]</scope>
</reference>
<comment type="caution">
    <text evidence="1">The sequence shown here is derived from an EMBL/GenBank/DDBJ whole genome shotgun (WGS) entry which is preliminary data.</text>
</comment>
<protein>
    <submittedName>
        <fullName evidence="1">Uncharacterized protein</fullName>
    </submittedName>
</protein>
<gene>
    <name evidence="1" type="ORF">COU90_02815</name>
</gene>
<proteinExistence type="predicted"/>
<evidence type="ECO:0000313" key="2">
    <source>
        <dbReference type="Proteomes" id="UP000229098"/>
    </source>
</evidence>
<dbReference type="EMBL" id="PFEF01000006">
    <property type="protein sequence ID" value="PJE64359.1"/>
    <property type="molecule type" value="Genomic_DNA"/>
</dbReference>
<name>A0A2M8KWR2_9BACT</name>
<dbReference type="AlphaFoldDB" id="A0A2M8KWR2"/>
<accession>A0A2M8KWR2</accession>
<evidence type="ECO:0000313" key="1">
    <source>
        <dbReference type="EMBL" id="PJE64359.1"/>
    </source>
</evidence>
<dbReference type="Proteomes" id="UP000229098">
    <property type="component" value="Unassembled WGS sequence"/>
</dbReference>